<sequence length="375" mass="43234">MKKLFLFILIGCGSIASVAQDFTTKENVVKQLRLANDYFMEKWPDPGKTIITNKERRGNIWTRGVYYEGLMAFYKIDPDKRYYDYAVDWAEKHDWKPVRGEVYTRHADNQNCGMTYIDLYRIDPQPVRIEAIKKNIDSVINSGRYNDWTWIDAIQMAMPIFVKLGVTLNDPKYFDYMYKMYHHTKYVEGGNGLYNPADQLWWRDKDFVPPYTEPNGEDCYWSRGNGWVLAALALVLQELPKTDPHYAEYVDDFKKLAEALVPIQREDGFWNVSLHDPNHYGGKETTGTAIFVYGMAWGMNNGILDKATYLPVVERGWTAISKESIQPNGFLGYVQSTGKEPKDGQPVTIDKMPDFEDYGLGCVLLAGAEVYELVD</sequence>
<comment type="caution">
    <text evidence="3">The sequence shown here is derived from an EMBL/GenBank/DDBJ whole genome shotgun (WGS) entry which is preliminary data.</text>
</comment>
<dbReference type="SUPFAM" id="SSF48208">
    <property type="entry name" value="Six-hairpin glycosidases"/>
    <property type="match status" value="1"/>
</dbReference>
<evidence type="ECO:0000313" key="4">
    <source>
        <dbReference type="Proteomes" id="UP000239711"/>
    </source>
</evidence>
<organism evidence="3 4">
    <name type="scientific">Sphingobacterium haloxyli</name>
    <dbReference type="NCBI Taxonomy" id="2100533"/>
    <lineage>
        <taxon>Bacteria</taxon>
        <taxon>Pseudomonadati</taxon>
        <taxon>Bacteroidota</taxon>
        <taxon>Sphingobacteriia</taxon>
        <taxon>Sphingobacteriales</taxon>
        <taxon>Sphingobacteriaceae</taxon>
        <taxon>Sphingobacterium</taxon>
    </lineage>
</organism>
<protein>
    <submittedName>
        <fullName evidence="3">Family 88 glycosyl hydrolase</fullName>
    </submittedName>
</protein>
<dbReference type="Gene3D" id="1.50.10.10">
    <property type="match status" value="1"/>
</dbReference>
<dbReference type="OrthoDB" id="258246at2"/>
<proteinExistence type="predicted"/>
<dbReference type="InterPro" id="IPR010905">
    <property type="entry name" value="Glyco_hydro_88"/>
</dbReference>
<evidence type="ECO:0000256" key="1">
    <source>
        <dbReference type="ARBA" id="ARBA00022801"/>
    </source>
</evidence>
<keyword evidence="2" id="KW-0732">Signal</keyword>
<dbReference type="GO" id="GO:0005975">
    <property type="term" value="P:carbohydrate metabolic process"/>
    <property type="evidence" value="ECO:0007669"/>
    <property type="project" value="InterPro"/>
</dbReference>
<dbReference type="EMBL" id="PVBQ01000001">
    <property type="protein sequence ID" value="PRD49217.1"/>
    <property type="molecule type" value="Genomic_DNA"/>
</dbReference>
<keyword evidence="4" id="KW-1185">Reference proteome</keyword>
<dbReference type="AlphaFoldDB" id="A0A2S9J900"/>
<evidence type="ECO:0000256" key="2">
    <source>
        <dbReference type="SAM" id="SignalP"/>
    </source>
</evidence>
<dbReference type="PANTHER" id="PTHR33886">
    <property type="entry name" value="UNSATURATED RHAMNOGALACTURONAN HYDROLASE (EUROFUNG)"/>
    <property type="match status" value="1"/>
</dbReference>
<dbReference type="GO" id="GO:0016787">
    <property type="term" value="F:hydrolase activity"/>
    <property type="evidence" value="ECO:0007669"/>
    <property type="project" value="UniProtKB-KW"/>
</dbReference>
<dbReference type="InterPro" id="IPR008928">
    <property type="entry name" value="6-hairpin_glycosidase_sf"/>
</dbReference>
<dbReference type="Pfam" id="PF07470">
    <property type="entry name" value="Glyco_hydro_88"/>
    <property type="match status" value="1"/>
</dbReference>
<evidence type="ECO:0000313" key="3">
    <source>
        <dbReference type="EMBL" id="PRD49217.1"/>
    </source>
</evidence>
<name>A0A2S9J900_9SPHI</name>
<dbReference type="Proteomes" id="UP000239711">
    <property type="component" value="Unassembled WGS sequence"/>
</dbReference>
<keyword evidence="1 3" id="KW-0378">Hydrolase</keyword>
<reference evidence="3 4" key="1">
    <citation type="submission" date="2018-02" db="EMBL/GenBank/DDBJ databases">
        <title>The draft genome of Sphingobacterium sp. 5JN-11.</title>
        <authorList>
            <person name="Liu L."/>
            <person name="Li L."/>
            <person name="Liang L."/>
            <person name="Zhang X."/>
            <person name="Wang T."/>
        </authorList>
    </citation>
    <scope>NUCLEOTIDE SEQUENCE [LARGE SCALE GENOMIC DNA]</scope>
    <source>
        <strain evidence="3 4">5JN-11</strain>
    </source>
</reference>
<accession>A0A2S9J900</accession>
<dbReference type="PANTHER" id="PTHR33886:SF8">
    <property type="entry name" value="UNSATURATED RHAMNOGALACTURONAN HYDROLASE (EUROFUNG)"/>
    <property type="match status" value="1"/>
</dbReference>
<dbReference type="RefSeq" id="WP_105715057.1">
    <property type="nucleotide sequence ID" value="NZ_PVBQ01000001.1"/>
</dbReference>
<gene>
    <name evidence="3" type="ORF">C5745_00840</name>
</gene>
<feature type="signal peptide" evidence="2">
    <location>
        <begin position="1"/>
        <end position="19"/>
    </location>
</feature>
<feature type="chain" id="PRO_5015578354" evidence="2">
    <location>
        <begin position="20"/>
        <end position="375"/>
    </location>
</feature>
<dbReference type="InterPro" id="IPR052043">
    <property type="entry name" value="PolySaccharide_Degr_Enz"/>
</dbReference>
<dbReference type="InterPro" id="IPR012341">
    <property type="entry name" value="6hp_glycosidase-like_sf"/>
</dbReference>